<name>A0A1E5JN63_9GAMM</name>
<evidence type="ECO:0000313" key="3">
    <source>
        <dbReference type="Proteomes" id="UP000095229"/>
    </source>
</evidence>
<gene>
    <name evidence="2" type="primary">cas3</name>
    <name evidence="2" type="ORF">lpari_03232</name>
</gene>
<feature type="domain" description="CRISPR-associated nuclease/helicase Cas3 I-F/YPEST Cas2" evidence="1">
    <location>
        <begin position="1"/>
        <end position="77"/>
    </location>
</feature>
<dbReference type="AlphaFoldDB" id="A0A1E5JN63"/>
<keyword evidence="2" id="KW-0547">Nucleotide-binding</keyword>
<evidence type="ECO:0000313" key="2">
    <source>
        <dbReference type="EMBL" id="OEH45793.1"/>
    </source>
</evidence>
<sequence>MMVVFVSQCKKKALARTRRVLDAFADRIGDNTWQTVITQEGLSSVKKLLRKTATKNTAVSCHWIRARSRTELVWVVGCRHAFNHLGVVPVNFTSKEVIMDKLPIETDHLIANTKAQLLSHHLFAVGYVAYCLLEKIGIVNQKLRQSAFFSGILHDIGKIDPEFRRWVCNNKHSENIVPEDGVHIDTPKKFSFENGKEPFFRD</sequence>
<dbReference type="STRING" id="45071.Lpar_2109"/>
<protein>
    <submittedName>
        <fullName evidence="2">CRISPR-associated nuclease/helicase Cas3 subtype I-F/YPEST</fullName>
    </submittedName>
</protein>
<dbReference type="Proteomes" id="UP000095229">
    <property type="component" value="Unassembled WGS sequence"/>
</dbReference>
<accession>A0A1E5JN63</accession>
<dbReference type="InterPro" id="IPR038257">
    <property type="entry name" value="CRISPR-assoc_Cas3_HD_sf"/>
</dbReference>
<dbReference type="Gene3D" id="1.10.3210.30">
    <property type="match status" value="1"/>
</dbReference>
<keyword evidence="2" id="KW-0378">Hydrolase</keyword>
<keyword evidence="2" id="KW-0067">ATP-binding</keyword>
<evidence type="ECO:0000259" key="1">
    <source>
        <dbReference type="Pfam" id="PF21384"/>
    </source>
</evidence>
<keyword evidence="3" id="KW-1185">Reference proteome</keyword>
<dbReference type="EMBL" id="LSOG01000087">
    <property type="protein sequence ID" value="OEH45793.1"/>
    <property type="molecule type" value="Genomic_DNA"/>
</dbReference>
<dbReference type="InterPro" id="IPR048823">
    <property type="entry name" value="Cas3_I-F_Cas2"/>
</dbReference>
<organism evidence="2 3">
    <name type="scientific">Legionella parisiensis</name>
    <dbReference type="NCBI Taxonomy" id="45071"/>
    <lineage>
        <taxon>Bacteria</taxon>
        <taxon>Pseudomonadati</taxon>
        <taxon>Pseudomonadota</taxon>
        <taxon>Gammaproteobacteria</taxon>
        <taxon>Legionellales</taxon>
        <taxon>Legionellaceae</taxon>
        <taxon>Legionella</taxon>
    </lineage>
</organism>
<reference evidence="2 3" key="1">
    <citation type="submission" date="2016-02" db="EMBL/GenBank/DDBJ databases">
        <title>Secondary metabolites in Legionella.</title>
        <authorList>
            <person name="Tobias N.J."/>
            <person name="Bode H.B."/>
        </authorList>
    </citation>
    <scope>NUCLEOTIDE SEQUENCE [LARGE SCALE GENOMIC DNA]</scope>
    <source>
        <strain evidence="2 3">DSM 19216</strain>
    </source>
</reference>
<dbReference type="SUPFAM" id="SSF109604">
    <property type="entry name" value="HD-domain/PDEase-like"/>
    <property type="match status" value="1"/>
</dbReference>
<dbReference type="PATRIC" id="fig|45071.6.peg.2265"/>
<dbReference type="Pfam" id="PF21384">
    <property type="entry name" value="Cas3_I-F_Cas2"/>
    <property type="match status" value="1"/>
</dbReference>
<dbReference type="RefSeq" id="WP_237759391.1">
    <property type="nucleotide sequence ID" value="NZ_CAAAIE010000010.1"/>
</dbReference>
<comment type="caution">
    <text evidence="2">The sequence shown here is derived from an EMBL/GenBank/DDBJ whole genome shotgun (WGS) entry which is preliminary data.</text>
</comment>
<proteinExistence type="predicted"/>
<dbReference type="GO" id="GO:0004386">
    <property type="term" value="F:helicase activity"/>
    <property type="evidence" value="ECO:0007669"/>
    <property type="project" value="UniProtKB-KW"/>
</dbReference>
<keyword evidence="2" id="KW-0347">Helicase</keyword>